<feature type="region of interest" description="Disordered" evidence="1">
    <location>
        <begin position="180"/>
        <end position="200"/>
    </location>
</feature>
<dbReference type="AlphaFoldDB" id="A0A8J9S096"/>
<proteinExistence type="predicted"/>
<organism evidence="2">
    <name type="scientific">Phaeodactylum tricornutum</name>
    <name type="common">Diatom</name>
    <dbReference type="NCBI Taxonomy" id="2850"/>
    <lineage>
        <taxon>Eukaryota</taxon>
        <taxon>Sar</taxon>
        <taxon>Stramenopiles</taxon>
        <taxon>Ochrophyta</taxon>
        <taxon>Bacillariophyta</taxon>
        <taxon>Bacillariophyceae</taxon>
        <taxon>Bacillariophycidae</taxon>
        <taxon>Naviculales</taxon>
        <taxon>Phaeodactylaceae</taxon>
        <taxon>Phaeodactylum</taxon>
    </lineage>
</organism>
<name>A0A8J9S096_PHATR</name>
<evidence type="ECO:0000313" key="2">
    <source>
        <dbReference type="EMBL" id="CAG9278041.1"/>
    </source>
</evidence>
<gene>
    <name evidence="2" type="ORF">PTTT1_LOCUS5663</name>
</gene>
<dbReference type="EMBL" id="OU594942">
    <property type="protein sequence ID" value="CAG9278041.1"/>
    <property type="molecule type" value="Genomic_DNA"/>
</dbReference>
<dbReference type="Proteomes" id="UP000836788">
    <property type="component" value="Chromosome 1"/>
</dbReference>
<reference evidence="2" key="1">
    <citation type="submission" date="2022-02" db="EMBL/GenBank/DDBJ databases">
        <authorList>
            <person name="Giguere J D."/>
        </authorList>
    </citation>
    <scope>NUCLEOTIDE SEQUENCE</scope>
    <source>
        <strain evidence="2">CCAP 1055/1</strain>
    </source>
</reference>
<protein>
    <submittedName>
        <fullName evidence="2">Uncharacterized protein</fullName>
    </submittedName>
</protein>
<accession>A0A8J9S096</accession>
<sequence>MIFDRMFDLEPSKEAGGVPRSVVRLPAAIETTPNDSRSQHWMPEARPHRSLRIPLPSSYVSRTQSELQLALEQEEAEHRDAAMFYRLVNGIKVRQSSQYPPSPNVEAPHNDSIASIIRTRMSDLAVIPAPTPPEQLPFHLHWQQCSRPNTLCWDSTAISPTVADPADEWSITGYEASTEPLEALQSSPAEMESLQLEEDEGVFSLDL</sequence>
<evidence type="ECO:0000256" key="1">
    <source>
        <dbReference type="SAM" id="MobiDB-lite"/>
    </source>
</evidence>